<reference evidence="4 5" key="1">
    <citation type="submission" date="2018-06" db="EMBL/GenBank/DDBJ databases">
        <title>Paenibacillus montanisoli sp. nov., isolated from mountain area soil.</title>
        <authorList>
            <person name="Wu M."/>
        </authorList>
    </citation>
    <scope>NUCLEOTIDE SEQUENCE [LARGE SCALE GENOMIC DNA]</scope>
    <source>
        <strain evidence="4 5">RA17</strain>
    </source>
</reference>
<dbReference type="InterPro" id="IPR029052">
    <property type="entry name" value="Metallo-depent_PP-like"/>
</dbReference>
<protein>
    <submittedName>
        <fullName evidence="4">DNA repair exonuclease</fullName>
    </submittedName>
</protein>
<dbReference type="PANTHER" id="PTHR30337">
    <property type="entry name" value="COMPONENT OF ATP-DEPENDENT DSDNA EXONUCLEASE"/>
    <property type="match status" value="1"/>
</dbReference>
<evidence type="ECO:0000256" key="2">
    <source>
        <dbReference type="SAM" id="MobiDB-lite"/>
    </source>
</evidence>
<evidence type="ECO:0000313" key="5">
    <source>
        <dbReference type="Proteomes" id="UP000249260"/>
    </source>
</evidence>
<organism evidence="4 5">
    <name type="scientific">Paenibacillus montanisoli</name>
    <dbReference type="NCBI Taxonomy" id="2081970"/>
    <lineage>
        <taxon>Bacteria</taxon>
        <taxon>Bacillati</taxon>
        <taxon>Bacillota</taxon>
        <taxon>Bacilli</taxon>
        <taxon>Bacillales</taxon>
        <taxon>Paenibacillaceae</taxon>
        <taxon>Paenibacillus</taxon>
    </lineage>
</organism>
<evidence type="ECO:0000259" key="3">
    <source>
        <dbReference type="Pfam" id="PF00149"/>
    </source>
</evidence>
<dbReference type="PIRSF" id="PIRSF033091">
    <property type="entry name" value="Pesterase_YhaO"/>
    <property type="match status" value="1"/>
</dbReference>
<dbReference type="Pfam" id="PF00149">
    <property type="entry name" value="Metallophos"/>
    <property type="match status" value="1"/>
</dbReference>
<dbReference type="InterPro" id="IPR014576">
    <property type="entry name" value="Pesterase_YhaO"/>
</dbReference>
<feature type="region of interest" description="Disordered" evidence="2">
    <location>
        <begin position="429"/>
        <end position="459"/>
    </location>
</feature>
<dbReference type="InterPro" id="IPR041796">
    <property type="entry name" value="Mre11_N"/>
</dbReference>
<accession>A0A328U584</accession>
<dbReference type="OrthoDB" id="9773856at2"/>
<dbReference type="GO" id="GO:0004527">
    <property type="term" value="F:exonuclease activity"/>
    <property type="evidence" value="ECO:0007669"/>
    <property type="project" value="UniProtKB-KW"/>
</dbReference>
<dbReference type="EMBL" id="QLUW01000001">
    <property type="protein sequence ID" value="RAP78008.1"/>
    <property type="molecule type" value="Genomic_DNA"/>
</dbReference>
<dbReference type="AlphaFoldDB" id="A0A328U584"/>
<keyword evidence="5" id="KW-1185">Reference proteome</keyword>
<dbReference type="CDD" id="cd00840">
    <property type="entry name" value="MPP_Mre11_N"/>
    <property type="match status" value="1"/>
</dbReference>
<name>A0A328U584_9BACL</name>
<proteinExistence type="predicted"/>
<keyword evidence="1" id="KW-0378">Hydrolase</keyword>
<dbReference type="PANTHER" id="PTHR30337:SF7">
    <property type="entry name" value="PHOSPHOESTERASE"/>
    <property type="match status" value="1"/>
</dbReference>
<evidence type="ECO:0000313" key="4">
    <source>
        <dbReference type="EMBL" id="RAP78008.1"/>
    </source>
</evidence>
<keyword evidence="4" id="KW-0269">Exonuclease</keyword>
<gene>
    <name evidence="4" type="ORF">DL346_06035</name>
</gene>
<dbReference type="Gene3D" id="3.60.21.10">
    <property type="match status" value="1"/>
</dbReference>
<dbReference type="Proteomes" id="UP000249260">
    <property type="component" value="Unassembled WGS sequence"/>
</dbReference>
<dbReference type="InterPro" id="IPR050535">
    <property type="entry name" value="DNA_Repair-Maintenance_Comp"/>
</dbReference>
<dbReference type="SUPFAM" id="SSF56300">
    <property type="entry name" value="Metallo-dependent phosphatases"/>
    <property type="match status" value="1"/>
</dbReference>
<keyword evidence="4" id="KW-0540">Nuclease</keyword>
<evidence type="ECO:0000256" key="1">
    <source>
        <dbReference type="ARBA" id="ARBA00022801"/>
    </source>
</evidence>
<dbReference type="InterPro" id="IPR004843">
    <property type="entry name" value="Calcineurin-like_PHP"/>
</dbReference>
<sequence length="459" mass="50535">MGVSFRFIHAADLHVDSPFRGLAEAPPHVREALQSSTFQAVRNLVETALREKVDFVVVSGDLYDTADRSLRAQLTLQREWQQLHAQGVRLFVIHGNHDPLSGGKADLAWPESVHFFGADKVSSVPAYTRSGSLAAYVHGISYGTRAVTANLASGYKPANMEGVYQIALLHGNVDGHAGHDPYAPCSLQELVGAGFHYWALGHIHQRAVLHTYPHVVYAGNTQGRHAKETGAKGCYLVDVSASHETKLQFIPLDAVRWETLRVSIEGLAAEQSLMDELERTALDALERCEGRPLVARVCLEGRGQLHGQLTNPGFALELLDGLRERIRQMEGPASLAETPWCWISGLAAETGAELDLAVLSEEDSFIGELLRGSYALEVDELQVLLGEALQPLSAQARLRKLVRSLQEEHAQLWLQQAREIAAGLLIEDAAPQREEKRRDETGQSAENRHDDAWQEGEPE</sequence>
<feature type="compositionally biased region" description="Basic and acidic residues" evidence="2">
    <location>
        <begin position="430"/>
        <end position="452"/>
    </location>
</feature>
<comment type="caution">
    <text evidence="4">The sequence shown here is derived from an EMBL/GenBank/DDBJ whole genome shotgun (WGS) entry which is preliminary data.</text>
</comment>
<feature type="domain" description="Calcineurin-like phosphoesterase" evidence="3">
    <location>
        <begin position="5"/>
        <end position="205"/>
    </location>
</feature>
<dbReference type="RefSeq" id="WP_112881132.1">
    <property type="nucleotide sequence ID" value="NZ_QLUW01000001.1"/>
</dbReference>